<proteinExistence type="predicted"/>
<dbReference type="Proteomes" id="UP000262056">
    <property type="component" value="Unassembled WGS sequence"/>
</dbReference>
<accession>A0A656PN04</accession>
<dbReference type="EMBL" id="DQFB01000004">
    <property type="protein sequence ID" value="HCQ40625.1"/>
    <property type="molecule type" value="Genomic_DNA"/>
</dbReference>
<evidence type="ECO:0000313" key="1">
    <source>
        <dbReference type="EMBL" id="HCQ40625.1"/>
    </source>
</evidence>
<protein>
    <submittedName>
        <fullName evidence="1">Uncharacterized protein</fullName>
    </submittedName>
</protein>
<sequence length="712" mass="77311">MKNLSIFKYNLKTTALLVTAFVIFFGALYSNKTYAATCSVGECRSGWWVCDSSPLTGGYDDMCCYANGCPSDDCQKSNNGCWYGAVGVCTEKTPGACPKTSTETDDAWPRTRTECLDEGLCWFSPKCKERLSPTCPENAINNRIYINPDDKCEYCAGGSICTDTAPDQVTLQSPANGTSFQNAGTVVLDWNAIAGWGENCTGDESKIYRVYVDKGDGVGFVQQGGNILDPTTEITYALDTSVNRTYSWYVISDNGTETNTSATYIFTNVTKMELTVTVKETLYDTNACPGTSIRVLPKASVYEPTTNLSYITDANGQVKMTLSYSPSKTIQLCPSYSEDMCQTYSVRCADSTKYDTQQNCITINQTTTLTTQTTTLQMSKIKKDPWVAVVDGDAFSRTFTNPGPCSSETAMTQTKEKKFYGGMLNLNKLSLGSNIYALSMRNSPFPPDISEGTGGGYAKNIGEEEVVSERLDIKIPDTARTLTNLGGQIRPGVHKMSVADFNGSSGLYYFPLTGTSYLTPIPSPYDSPRQFTGGYRVSNSPAVAFVYVEGNPSDTLIIDSPIKSTAAPLGVTTAPGNVVIITKAHVKIDPSLSTPLSTFNPDTPPQVEAVIISSTGIEVGSDYTEVSPDDPIVFNGSLINTKPGGSLNKGLQMLRDLGLGNNTHPATAVNYPLDLLDKVTKFIKYNSERGIKTGLEVFDVRYEFENVRETEN</sequence>
<name>A0A656PN04_UNCKA</name>
<evidence type="ECO:0000313" key="2">
    <source>
        <dbReference type="Proteomes" id="UP000262056"/>
    </source>
</evidence>
<comment type="caution">
    <text evidence="1">The sequence shown here is derived from an EMBL/GenBank/DDBJ whole genome shotgun (WGS) entry which is preliminary data.</text>
</comment>
<reference evidence="1 2" key="1">
    <citation type="journal article" date="2018" name="Nat. Biotechnol.">
        <title>A standardized bacterial taxonomy based on genome phylogeny substantially revises the tree of life.</title>
        <authorList>
            <person name="Parks D.H."/>
            <person name="Chuvochina M."/>
            <person name="Waite D.W."/>
            <person name="Rinke C."/>
            <person name="Skarshewski A."/>
            <person name="Chaumeil P.A."/>
            <person name="Hugenholtz P."/>
        </authorList>
    </citation>
    <scope>NUCLEOTIDE SEQUENCE [LARGE SCALE GENOMIC DNA]</scope>
    <source>
        <strain evidence="1">UBA12021</strain>
    </source>
</reference>
<dbReference type="AlphaFoldDB" id="A0A656PN04"/>
<gene>
    <name evidence="1" type="ORF">DIU24_02865</name>
</gene>
<organism evidence="1 2">
    <name type="scientific">candidate division WWE3 bacterium</name>
    <dbReference type="NCBI Taxonomy" id="2053526"/>
    <lineage>
        <taxon>Bacteria</taxon>
        <taxon>Katanobacteria</taxon>
    </lineage>
</organism>